<reference evidence="1 2" key="1">
    <citation type="submission" date="2019-06" db="EMBL/GenBank/DDBJ databases">
        <title>Sequencing the genomes of 1000 actinobacteria strains.</title>
        <authorList>
            <person name="Klenk H.-P."/>
        </authorList>
    </citation>
    <scope>NUCLEOTIDE SEQUENCE [LARGE SCALE GENOMIC DNA]</scope>
    <source>
        <strain evidence="1 2">DSM 24683</strain>
    </source>
</reference>
<dbReference type="Proteomes" id="UP000318380">
    <property type="component" value="Unassembled WGS sequence"/>
</dbReference>
<sequence>MRGEGALLGGWFAVGVEAVGEAEFLGCRLAEGRACSGSEAQGAAGLRVWVDGSVGEG</sequence>
<accession>A0A561BKG7</accession>
<protein>
    <submittedName>
        <fullName evidence="1">Uncharacterized protein</fullName>
    </submittedName>
</protein>
<comment type="caution">
    <text evidence="1">The sequence shown here is derived from an EMBL/GenBank/DDBJ whole genome shotgun (WGS) entry which is preliminary data.</text>
</comment>
<evidence type="ECO:0000313" key="1">
    <source>
        <dbReference type="EMBL" id="TWD79323.1"/>
    </source>
</evidence>
<dbReference type="AlphaFoldDB" id="A0A561BKG7"/>
<keyword evidence="2" id="KW-1185">Reference proteome</keyword>
<name>A0A561BKG7_9ACTN</name>
<proteinExistence type="predicted"/>
<evidence type="ECO:0000313" key="2">
    <source>
        <dbReference type="Proteomes" id="UP000318380"/>
    </source>
</evidence>
<dbReference type="EMBL" id="VIVK01000001">
    <property type="protein sequence ID" value="TWD79323.1"/>
    <property type="molecule type" value="Genomic_DNA"/>
</dbReference>
<gene>
    <name evidence="1" type="ORF">FB561_0380</name>
</gene>
<organism evidence="1 2">
    <name type="scientific">Kribbella amoyensis</name>
    <dbReference type="NCBI Taxonomy" id="996641"/>
    <lineage>
        <taxon>Bacteria</taxon>
        <taxon>Bacillati</taxon>
        <taxon>Actinomycetota</taxon>
        <taxon>Actinomycetes</taxon>
        <taxon>Propionibacteriales</taxon>
        <taxon>Kribbellaceae</taxon>
        <taxon>Kribbella</taxon>
    </lineage>
</organism>